<dbReference type="EMBL" id="FRBN01000011">
    <property type="protein sequence ID" value="SHL35585.1"/>
    <property type="molecule type" value="Genomic_DNA"/>
</dbReference>
<organism evidence="1 2">
    <name type="scientific">Roseovarius marisflavi</name>
    <dbReference type="NCBI Taxonomy" id="1054996"/>
    <lineage>
        <taxon>Bacteria</taxon>
        <taxon>Pseudomonadati</taxon>
        <taxon>Pseudomonadota</taxon>
        <taxon>Alphaproteobacteria</taxon>
        <taxon>Rhodobacterales</taxon>
        <taxon>Roseobacteraceae</taxon>
        <taxon>Roseovarius</taxon>
    </lineage>
</organism>
<name>A0A1M6ZZ27_9RHOB</name>
<dbReference type="STRING" id="1054996.SAMN05444414_111120"/>
<dbReference type="AlphaFoldDB" id="A0A1M6ZZ27"/>
<keyword evidence="2" id="KW-1185">Reference proteome</keyword>
<accession>A0A1M6ZZ27</accession>
<evidence type="ECO:0000313" key="1">
    <source>
        <dbReference type="EMBL" id="SHL35585.1"/>
    </source>
</evidence>
<dbReference type="Proteomes" id="UP000184191">
    <property type="component" value="Unassembled WGS sequence"/>
</dbReference>
<proteinExistence type="predicted"/>
<reference evidence="2" key="1">
    <citation type="submission" date="2016-11" db="EMBL/GenBank/DDBJ databases">
        <authorList>
            <person name="Varghese N."/>
            <person name="Submissions S."/>
        </authorList>
    </citation>
    <scope>NUCLEOTIDE SEQUENCE [LARGE SCALE GENOMIC DNA]</scope>
    <source>
        <strain evidence="2">DSM 29327</strain>
    </source>
</reference>
<gene>
    <name evidence="1" type="ORF">SAMN05444414_111120</name>
</gene>
<evidence type="ECO:0000313" key="2">
    <source>
        <dbReference type="Proteomes" id="UP000184191"/>
    </source>
</evidence>
<evidence type="ECO:0008006" key="3">
    <source>
        <dbReference type="Google" id="ProtNLM"/>
    </source>
</evidence>
<feature type="non-terminal residue" evidence="1">
    <location>
        <position position="1"/>
    </location>
</feature>
<sequence>RISMSGKGNCYDNSMVETVFKSITAELIRRTLRDIRRQAEGAIFEYINDGVDAPPGGIAMCQNDSSLNCHTKEEHPWRMLA</sequence>
<protein>
    <recommendedName>
        <fullName evidence="3">Integrase core domain-containing protein</fullName>
    </recommendedName>
</protein>